<name>A0AAD8AF89_DIPPU</name>
<evidence type="ECO:0000313" key="1">
    <source>
        <dbReference type="EMBL" id="KAJ9598059.1"/>
    </source>
</evidence>
<dbReference type="EMBL" id="JASPKZ010001436">
    <property type="protein sequence ID" value="KAJ9598059.1"/>
    <property type="molecule type" value="Genomic_DNA"/>
</dbReference>
<reference evidence="1" key="2">
    <citation type="submission" date="2023-05" db="EMBL/GenBank/DDBJ databases">
        <authorList>
            <person name="Fouks B."/>
        </authorList>
    </citation>
    <scope>NUCLEOTIDE SEQUENCE</scope>
    <source>
        <strain evidence="1">Stay&amp;Tobe</strain>
        <tissue evidence="1">Testes</tissue>
    </source>
</reference>
<evidence type="ECO:0000313" key="2">
    <source>
        <dbReference type="Proteomes" id="UP001233999"/>
    </source>
</evidence>
<accession>A0AAD8AF89</accession>
<feature type="non-terminal residue" evidence="1">
    <location>
        <position position="98"/>
    </location>
</feature>
<protein>
    <submittedName>
        <fullName evidence="1">Uncharacterized protein</fullName>
    </submittedName>
</protein>
<dbReference type="Proteomes" id="UP001233999">
    <property type="component" value="Unassembled WGS sequence"/>
</dbReference>
<comment type="caution">
    <text evidence="1">The sequence shown here is derived from an EMBL/GenBank/DDBJ whole genome shotgun (WGS) entry which is preliminary data.</text>
</comment>
<feature type="non-terminal residue" evidence="1">
    <location>
        <position position="1"/>
    </location>
</feature>
<organism evidence="1 2">
    <name type="scientific">Diploptera punctata</name>
    <name type="common">Pacific beetle cockroach</name>
    <dbReference type="NCBI Taxonomy" id="6984"/>
    <lineage>
        <taxon>Eukaryota</taxon>
        <taxon>Metazoa</taxon>
        <taxon>Ecdysozoa</taxon>
        <taxon>Arthropoda</taxon>
        <taxon>Hexapoda</taxon>
        <taxon>Insecta</taxon>
        <taxon>Pterygota</taxon>
        <taxon>Neoptera</taxon>
        <taxon>Polyneoptera</taxon>
        <taxon>Dictyoptera</taxon>
        <taxon>Blattodea</taxon>
        <taxon>Blaberoidea</taxon>
        <taxon>Blaberidae</taxon>
        <taxon>Diplopterinae</taxon>
        <taxon>Diploptera</taxon>
    </lineage>
</organism>
<reference evidence="1" key="1">
    <citation type="journal article" date="2023" name="IScience">
        <title>Live-bearing cockroach genome reveals convergent evolutionary mechanisms linked to viviparity in insects and beyond.</title>
        <authorList>
            <person name="Fouks B."/>
            <person name="Harrison M.C."/>
            <person name="Mikhailova A.A."/>
            <person name="Marchal E."/>
            <person name="English S."/>
            <person name="Carruthers M."/>
            <person name="Jennings E.C."/>
            <person name="Chiamaka E.L."/>
            <person name="Frigard R.A."/>
            <person name="Pippel M."/>
            <person name="Attardo G.M."/>
            <person name="Benoit J.B."/>
            <person name="Bornberg-Bauer E."/>
            <person name="Tobe S.S."/>
        </authorList>
    </citation>
    <scope>NUCLEOTIDE SEQUENCE</scope>
    <source>
        <strain evidence="1">Stay&amp;Tobe</strain>
    </source>
</reference>
<keyword evidence="2" id="KW-1185">Reference proteome</keyword>
<gene>
    <name evidence="1" type="ORF">L9F63_026836</name>
</gene>
<dbReference type="AlphaFoldDB" id="A0AAD8AF89"/>
<sequence>HFTMFHHRATSDALKNEIKNIDIEEEITHNLEGAPRSVLQFWQCQEIMSRNLLRILFRETEDIKQETVYYFDVRLKVYGVRSKKFHSFCMTQSAPASL</sequence>
<proteinExistence type="predicted"/>